<comment type="caution">
    <text evidence="1">The sequence shown here is derived from an EMBL/GenBank/DDBJ whole genome shotgun (WGS) entry which is preliminary data.</text>
</comment>
<reference evidence="1 2" key="1">
    <citation type="journal article" date="2017" name="BMC Genomics">
        <title>Genomic analysis of methanogenic archaea reveals a shift towards energy conservation.</title>
        <authorList>
            <person name="Gilmore S.P."/>
            <person name="Henske J.K."/>
            <person name="Sexton J.A."/>
            <person name="Solomon K.V."/>
            <person name="Seppala S."/>
            <person name="Yoo J.I."/>
            <person name="Huyett L.M."/>
            <person name="Pressman A."/>
            <person name="Cogan J.Z."/>
            <person name="Kivenson V."/>
            <person name="Peng X."/>
            <person name="Tan Y."/>
            <person name="Valentine D.L."/>
            <person name="O'Malley M.A."/>
        </authorList>
    </citation>
    <scope>NUCLEOTIDE SEQUENCE [LARGE SCALE GENOMIC DNA]</scope>
    <source>
        <strain evidence="1 2">M.o.H.</strain>
    </source>
</reference>
<proteinExistence type="predicted"/>
<dbReference type="EMBL" id="LMVM01000023">
    <property type="protein sequence ID" value="PAV04526.1"/>
    <property type="molecule type" value="Genomic_DNA"/>
</dbReference>
<evidence type="ECO:0000313" key="2">
    <source>
        <dbReference type="Proteomes" id="UP000217784"/>
    </source>
</evidence>
<dbReference type="RefSeq" id="WP_069582814.1">
    <property type="nucleotide sequence ID" value="NZ_LMVM01000023.1"/>
</dbReference>
<accession>A0A2A2H5D4</accession>
<keyword evidence="2" id="KW-1185">Reference proteome</keyword>
<dbReference type="Proteomes" id="UP000217784">
    <property type="component" value="Unassembled WGS sequence"/>
</dbReference>
<evidence type="ECO:0000313" key="1">
    <source>
        <dbReference type="EMBL" id="PAV04526.1"/>
    </source>
</evidence>
<organism evidence="1 2">
    <name type="scientific">Methanobacterium bryantii</name>
    <dbReference type="NCBI Taxonomy" id="2161"/>
    <lineage>
        <taxon>Archaea</taxon>
        <taxon>Methanobacteriati</taxon>
        <taxon>Methanobacteriota</taxon>
        <taxon>Methanomada group</taxon>
        <taxon>Methanobacteria</taxon>
        <taxon>Methanobacteriales</taxon>
        <taxon>Methanobacteriaceae</taxon>
        <taxon>Methanobacterium</taxon>
    </lineage>
</organism>
<protein>
    <submittedName>
        <fullName evidence="1">Uncharacterized protein</fullName>
    </submittedName>
</protein>
<dbReference type="AlphaFoldDB" id="A0A2A2H5D4"/>
<dbReference type="OrthoDB" id="67284at2157"/>
<name>A0A2A2H5D4_METBR</name>
<gene>
    <name evidence="1" type="ORF">ASJ80_06765</name>
</gene>
<sequence>MESNIKLEKLKKALKHRNCTVKKHSNVMEITFENEGDANWFESIFEYYQRESAVCCLMPIRPKNAPSKFIFNVKDLDKFIELIKED</sequence>